<gene>
    <name evidence="2" type="ORF">ACFSBL_18515</name>
</gene>
<dbReference type="InterPro" id="IPR036388">
    <property type="entry name" value="WH-like_DNA-bd_sf"/>
</dbReference>
<comment type="caution">
    <text evidence="2">The sequence shown here is derived from an EMBL/GenBank/DDBJ whole genome shotgun (WGS) entry which is preliminary data.</text>
</comment>
<dbReference type="PROSITE" id="PS50944">
    <property type="entry name" value="HTH_DTXR"/>
    <property type="match status" value="1"/>
</dbReference>
<dbReference type="PANTHER" id="PTHR33238:SF7">
    <property type="entry name" value="IRON-DEPENDENT TRANSCRIPTIONAL REGULATOR"/>
    <property type="match status" value="1"/>
</dbReference>
<dbReference type="EMBL" id="JBHUDO010000004">
    <property type="protein sequence ID" value="MFD1647689.1"/>
    <property type="molecule type" value="Genomic_DNA"/>
</dbReference>
<dbReference type="InterPro" id="IPR022689">
    <property type="entry name" value="Iron_dep_repressor"/>
</dbReference>
<dbReference type="InterPro" id="IPR050536">
    <property type="entry name" value="DtxR_MntR_Metal-Reg"/>
</dbReference>
<dbReference type="AlphaFoldDB" id="A0ABD6DN19"/>
<dbReference type="SMART" id="SM00529">
    <property type="entry name" value="HTH_DTXR"/>
    <property type="match status" value="1"/>
</dbReference>
<evidence type="ECO:0000313" key="3">
    <source>
        <dbReference type="Proteomes" id="UP001597034"/>
    </source>
</evidence>
<evidence type="ECO:0000313" key="2">
    <source>
        <dbReference type="EMBL" id="MFD1647689.1"/>
    </source>
</evidence>
<sequence>MASEPQVGPSASLPHSLSETERRAARYLFAISDLSESGTDRITTSELGNYLGVAPASVTEMVSKLDDRDLVAYEKYRGVTLTEQGRSLATRAGWRFCVVSTFFDSVLDLAVDDETAFDFGVVLSRDGMLRLHEIVNSACLELCPGSNPDANGCAT</sequence>
<reference evidence="2 3" key="1">
    <citation type="journal article" date="2019" name="Int. J. Syst. Evol. Microbiol.">
        <title>The Global Catalogue of Microorganisms (GCM) 10K type strain sequencing project: providing services to taxonomists for standard genome sequencing and annotation.</title>
        <authorList>
            <consortium name="The Broad Institute Genomics Platform"/>
            <consortium name="The Broad Institute Genome Sequencing Center for Infectious Disease"/>
            <person name="Wu L."/>
            <person name="Ma J."/>
        </authorList>
    </citation>
    <scope>NUCLEOTIDE SEQUENCE [LARGE SCALE GENOMIC DNA]</scope>
    <source>
        <strain evidence="2 3">CGMCC 1.10390</strain>
    </source>
</reference>
<dbReference type="PANTHER" id="PTHR33238">
    <property type="entry name" value="IRON (METAL) DEPENDENT REPRESSOR, DTXR FAMILY"/>
    <property type="match status" value="1"/>
</dbReference>
<dbReference type="Gene3D" id="1.10.10.10">
    <property type="entry name" value="Winged helix-like DNA-binding domain superfamily/Winged helix DNA-binding domain"/>
    <property type="match status" value="1"/>
</dbReference>
<name>A0ABD6DN19_9EURY</name>
<proteinExistence type="predicted"/>
<dbReference type="RefSeq" id="WP_256401832.1">
    <property type="nucleotide sequence ID" value="NZ_JANHJR010000004.1"/>
</dbReference>
<feature type="domain" description="HTH dtxR-type" evidence="1">
    <location>
        <begin position="27"/>
        <end position="82"/>
    </location>
</feature>
<organism evidence="2 3">
    <name type="scientific">Haloarchaeobius litoreus</name>
    <dbReference type="NCBI Taxonomy" id="755306"/>
    <lineage>
        <taxon>Archaea</taxon>
        <taxon>Methanobacteriati</taxon>
        <taxon>Methanobacteriota</taxon>
        <taxon>Stenosarchaea group</taxon>
        <taxon>Halobacteria</taxon>
        <taxon>Halobacteriales</taxon>
        <taxon>Halorubellaceae</taxon>
        <taxon>Haloarchaeobius</taxon>
    </lineage>
</organism>
<dbReference type="SUPFAM" id="SSF46785">
    <property type="entry name" value="Winged helix' DNA-binding domain"/>
    <property type="match status" value="1"/>
</dbReference>
<evidence type="ECO:0000259" key="1">
    <source>
        <dbReference type="PROSITE" id="PS50944"/>
    </source>
</evidence>
<dbReference type="Pfam" id="PF01325">
    <property type="entry name" value="Fe_dep_repress"/>
    <property type="match status" value="1"/>
</dbReference>
<dbReference type="InterPro" id="IPR036390">
    <property type="entry name" value="WH_DNA-bd_sf"/>
</dbReference>
<keyword evidence="3" id="KW-1185">Reference proteome</keyword>
<accession>A0ABD6DN19</accession>
<dbReference type="Proteomes" id="UP001597034">
    <property type="component" value="Unassembled WGS sequence"/>
</dbReference>
<dbReference type="InterPro" id="IPR022687">
    <property type="entry name" value="HTH_DTXR"/>
</dbReference>
<protein>
    <submittedName>
        <fullName evidence="2">Metal-dependent transcriptional regulator</fullName>
    </submittedName>
</protein>